<dbReference type="UniPathway" id="UPA00379">
    <property type="reaction ID" value="UER00549"/>
</dbReference>
<dbReference type="FunFam" id="1.10.275.10:FF:000005">
    <property type="entry name" value="Histidine ammonia-lyase"/>
    <property type="match status" value="1"/>
</dbReference>
<proteinExistence type="inferred from homology"/>
<dbReference type="GO" id="GO:0019556">
    <property type="term" value="P:L-histidine catabolic process to glutamate and formamide"/>
    <property type="evidence" value="ECO:0007669"/>
    <property type="project" value="UniProtKB-UniPathway"/>
</dbReference>
<dbReference type="Gene3D" id="1.10.275.10">
    <property type="entry name" value="Fumarase/aspartase (N-terminal domain)"/>
    <property type="match status" value="1"/>
</dbReference>
<dbReference type="InterPro" id="IPR022313">
    <property type="entry name" value="Phe/His_NH3-lyase_AS"/>
</dbReference>
<name>A0A5B8XRG1_9DELT</name>
<evidence type="ECO:0000256" key="6">
    <source>
        <dbReference type="NCBIfam" id="TIGR01225"/>
    </source>
</evidence>
<evidence type="ECO:0000256" key="5">
    <source>
        <dbReference type="ARBA" id="ARBA00049269"/>
    </source>
</evidence>
<dbReference type="GO" id="GO:0004397">
    <property type="term" value="F:histidine ammonia-lyase activity"/>
    <property type="evidence" value="ECO:0007669"/>
    <property type="project" value="UniProtKB-UniRule"/>
</dbReference>
<dbReference type="PROSITE" id="PS00488">
    <property type="entry name" value="PAL_HISTIDASE"/>
    <property type="match status" value="1"/>
</dbReference>
<comment type="catalytic activity">
    <reaction evidence="5 8">
        <text>L-histidine = trans-urocanate + NH4(+)</text>
        <dbReference type="Rhea" id="RHEA:21232"/>
        <dbReference type="ChEBI" id="CHEBI:17771"/>
        <dbReference type="ChEBI" id="CHEBI:28938"/>
        <dbReference type="ChEBI" id="CHEBI:57595"/>
        <dbReference type="EC" id="4.3.1.3"/>
    </reaction>
</comment>
<dbReference type="PANTHER" id="PTHR10362">
    <property type="entry name" value="HISTIDINE AMMONIA-LYASE"/>
    <property type="match status" value="1"/>
</dbReference>
<reference evidence="10 11" key="1">
    <citation type="submission" date="2019-08" db="EMBL/GenBank/DDBJ databases">
        <authorList>
            <person name="Liang Q."/>
        </authorList>
    </citation>
    <scope>NUCLEOTIDE SEQUENCE [LARGE SCALE GENOMIC DNA]</scope>
    <source>
        <strain evidence="10 11">V1718</strain>
    </source>
</reference>
<dbReference type="Proteomes" id="UP000321595">
    <property type="component" value="Chromosome"/>
</dbReference>
<dbReference type="InterPro" id="IPR024083">
    <property type="entry name" value="Fumarase/histidase_N"/>
</dbReference>
<dbReference type="CDD" id="cd00332">
    <property type="entry name" value="PAL-HAL"/>
    <property type="match status" value="1"/>
</dbReference>
<keyword evidence="11" id="KW-1185">Reference proteome</keyword>
<dbReference type="FunFam" id="1.20.200.10:FF:000003">
    <property type="entry name" value="Histidine ammonia-lyase"/>
    <property type="match status" value="1"/>
</dbReference>
<dbReference type="InterPro" id="IPR008948">
    <property type="entry name" value="L-Aspartase-like"/>
</dbReference>
<evidence type="ECO:0000256" key="1">
    <source>
        <dbReference type="ARBA" id="ARBA00005113"/>
    </source>
</evidence>
<dbReference type="GO" id="GO:0019557">
    <property type="term" value="P:L-histidine catabolic process to glutamate and formate"/>
    <property type="evidence" value="ECO:0007669"/>
    <property type="project" value="UniProtKB-UniPathway"/>
</dbReference>
<protein>
    <recommendedName>
        <fullName evidence="2 6">Histidine ammonia-lyase</fullName>
        <ecNumber evidence="2 6">4.3.1.3</ecNumber>
    </recommendedName>
</protein>
<organism evidence="10 11">
    <name type="scientific">Microvenator marinus</name>
    <dbReference type="NCBI Taxonomy" id="2600177"/>
    <lineage>
        <taxon>Bacteria</taxon>
        <taxon>Deltaproteobacteria</taxon>
        <taxon>Bradymonadales</taxon>
        <taxon>Microvenatoraceae</taxon>
        <taxon>Microvenator</taxon>
    </lineage>
</organism>
<evidence type="ECO:0000256" key="3">
    <source>
        <dbReference type="ARBA" id="ARBA00022808"/>
    </source>
</evidence>
<dbReference type="NCBIfam" id="NF006871">
    <property type="entry name" value="PRK09367.1"/>
    <property type="match status" value="1"/>
</dbReference>
<dbReference type="EC" id="4.3.1.3" evidence="2 6"/>
<dbReference type="InterPro" id="IPR001106">
    <property type="entry name" value="Aromatic_Lyase"/>
</dbReference>
<comment type="subcellular location">
    <subcellularLocation>
        <location evidence="9">Cytoplasm</location>
    </subcellularLocation>
</comment>
<gene>
    <name evidence="10" type="primary">hutH</name>
    <name evidence="10" type="ORF">FRD01_12750</name>
</gene>
<comment type="similarity">
    <text evidence="7">Belongs to the PAL/histidase family.</text>
</comment>
<evidence type="ECO:0000256" key="2">
    <source>
        <dbReference type="ARBA" id="ARBA00012994"/>
    </source>
</evidence>
<dbReference type="RefSeq" id="WP_146960196.1">
    <property type="nucleotide sequence ID" value="NZ_CP042467.1"/>
</dbReference>
<dbReference type="NCBIfam" id="TIGR01225">
    <property type="entry name" value="hutH"/>
    <property type="match status" value="1"/>
</dbReference>
<dbReference type="Gene3D" id="1.20.200.10">
    <property type="entry name" value="Fumarase/aspartase (Central domain)"/>
    <property type="match status" value="1"/>
</dbReference>
<dbReference type="KEGG" id="bbae:FRD01_12750"/>
<dbReference type="InterPro" id="IPR005921">
    <property type="entry name" value="HutH"/>
</dbReference>
<dbReference type="SUPFAM" id="SSF48557">
    <property type="entry name" value="L-aspartase-like"/>
    <property type="match status" value="1"/>
</dbReference>
<evidence type="ECO:0000313" key="10">
    <source>
        <dbReference type="EMBL" id="QED28085.1"/>
    </source>
</evidence>
<evidence type="ECO:0000313" key="11">
    <source>
        <dbReference type="Proteomes" id="UP000321595"/>
    </source>
</evidence>
<keyword evidence="4 7" id="KW-0456">Lyase</keyword>
<comment type="pathway">
    <text evidence="1 8">Amino-acid degradation; L-histidine degradation into L-glutamate; N-formimidoyl-L-glutamate from L-histidine: step 1/3.</text>
</comment>
<evidence type="ECO:0000256" key="4">
    <source>
        <dbReference type="ARBA" id="ARBA00023239"/>
    </source>
</evidence>
<dbReference type="EMBL" id="CP042467">
    <property type="protein sequence ID" value="QED28085.1"/>
    <property type="molecule type" value="Genomic_DNA"/>
</dbReference>
<dbReference type="Pfam" id="PF00221">
    <property type="entry name" value="Lyase_aromatic"/>
    <property type="match status" value="1"/>
</dbReference>
<dbReference type="AlphaFoldDB" id="A0A5B8XRG1"/>
<evidence type="ECO:0000256" key="7">
    <source>
        <dbReference type="RuleBase" id="RU003954"/>
    </source>
</evidence>
<sequence length="505" mass="53582">MFSIEEIEAIAVKRVPMNLDAGAESRVTRAADFVKEQAMSGRAVYGVTTGFGANRDRVIRAADAEVLQERLIMSHACGVGEPFPTEVVRAMMALRITALSQGNSGIRWSTLNLLKDMLNAGVHPVIPRFGSVGASGDLCPLAHMCLPVIGLGEAEYKGEVLSGAEAMARAGLEPVRLTYKEGLALLNGTQAMTALGATVAARFRRILDIADLIGAMSLEAVAGRLDALDPRIHEVRGRAGQKASAAAVLTHLKGSKLAGAGPGEIEGKVEYVQDSYCLRCMPQIHGASRDVLAHVWSVLETEAMAVTDNPLVFVEEDPALSAILSGGNFHGQPVAMALDYLKIAIAELGNVSERRSAKLTDKYFSEGLPAFLVSEPGLNSGFMIPQYVAAALVSENKHRASAASVDSIPTSANMEDHVSMGTHAGVHAMEILENVEKILGIEYLIAGQALDLRAPTTYGQNTGRALELLRSVVPFMEHDRVLYPDINAAARLIAGPELAAIASEG</sequence>
<dbReference type="OrthoDB" id="9806955at2"/>
<accession>A0A5B8XRG1</accession>
<evidence type="ECO:0000256" key="9">
    <source>
        <dbReference type="RuleBase" id="RU004480"/>
    </source>
</evidence>
<keyword evidence="3 8" id="KW-0369">Histidine metabolism</keyword>
<evidence type="ECO:0000256" key="8">
    <source>
        <dbReference type="RuleBase" id="RU004479"/>
    </source>
</evidence>
<dbReference type="GO" id="GO:0005737">
    <property type="term" value="C:cytoplasm"/>
    <property type="evidence" value="ECO:0007669"/>
    <property type="project" value="UniProtKB-SubCell"/>
</dbReference>